<dbReference type="InterPro" id="IPR038071">
    <property type="entry name" value="UROD/MetE-like_sf"/>
</dbReference>
<reference evidence="2 3" key="2">
    <citation type="submission" date="2023-12" db="EMBL/GenBank/DDBJ databases">
        <title>Description of an unclassified Opitutus bacterium of Verrucomicrobiota.</title>
        <authorList>
            <person name="Zhang D.-F."/>
        </authorList>
    </citation>
    <scope>NUCLEOTIDE SEQUENCE [LARGE SCALE GENOMIC DNA]</scope>
    <source>
        <strain evidence="2 3">WL0086</strain>
    </source>
</reference>
<dbReference type="Pfam" id="PF01208">
    <property type="entry name" value="URO-D"/>
    <property type="match status" value="1"/>
</dbReference>
<name>A0ABZ1C412_9BACT</name>
<reference evidence="2 3" key="1">
    <citation type="submission" date="2021-08" db="EMBL/GenBank/DDBJ databases">
        <authorList>
            <person name="Zhang D."/>
            <person name="Zhang A."/>
            <person name="Wang L."/>
        </authorList>
    </citation>
    <scope>NUCLEOTIDE SEQUENCE [LARGE SCALE GENOMIC DNA]</scope>
    <source>
        <strain evidence="2 3">WL0086</strain>
    </source>
</reference>
<sequence length="360" mass="39578">MNRGLFLKLAREGHCMPIGTHLVLHERPDAEDVMLDGTALGEVVVESARRFGTPLAVPLMDLTLEKEAMLRAMGVEAEELAKFHFESLPEREMGRVELTPRMRATCDAIAHVTQLPELLPMGMAIGPYSLLTKLVRDPITPVYMTGMGMTAEQEPDIALMETLLELGERVILRYVNAQIDAGAKAIVICEPAANLVYFSPLQMEDNPGPFEHFVMEPMQRLAAVLEARDVDLVFHDCGELTDDMVERFGQLGAAMLSFGSSRDMVEDADLVPDDVVLYGNLPSKNFYATELTTDEVEARGRELVERMAKTKHPFILGTECDVLSVPGKEGEITSKVTALMRCGCKVAVDTAPNGPRCEGV</sequence>
<feature type="domain" description="Uroporphyrinogen decarboxylase (URO-D)" evidence="1">
    <location>
        <begin position="34"/>
        <end position="323"/>
    </location>
</feature>
<dbReference type="PANTHER" id="PTHR47099">
    <property type="entry name" value="METHYLCOBAMIDE:COM METHYLTRANSFERASE MTBA"/>
    <property type="match status" value="1"/>
</dbReference>
<protein>
    <submittedName>
        <fullName evidence="2">Uroporphyrinogen decarboxylase family protein</fullName>
    </submittedName>
</protein>
<gene>
    <name evidence="2" type="ORF">K1X11_016625</name>
</gene>
<evidence type="ECO:0000313" key="3">
    <source>
        <dbReference type="Proteomes" id="UP000738431"/>
    </source>
</evidence>
<dbReference type="EMBL" id="CP139781">
    <property type="protein sequence ID" value="WRQ86442.1"/>
    <property type="molecule type" value="Genomic_DNA"/>
</dbReference>
<dbReference type="PANTHER" id="PTHR47099:SF1">
    <property type="entry name" value="METHYLCOBAMIDE:COM METHYLTRANSFERASE MTBA"/>
    <property type="match status" value="1"/>
</dbReference>
<dbReference type="RefSeq" id="WP_221031364.1">
    <property type="nucleotide sequence ID" value="NZ_CP139781.1"/>
</dbReference>
<evidence type="ECO:0000313" key="2">
    <source>
        <dbReference type="EMBL" id="WRQ86442.1"/>
    </source>
</evidence>
<proteinExistence type="predicted"/>
<dbReference type="InterPro" id="IPR000257">
    <property type="entry name" value="Uroporphyrinogen_deCOase"/>
</dbReference>
<organism evidence="2 3">
    <name type="scientific">Actomonas aquatica</name>
    <dbReference type="NCBI Taxonomy" id="2866162"/>
    <lineage>
        <taxon>Bacteria</taxon>
        <taxon>Pseudomonadati</taxon>
        <taxon>Verrucomicrobiota</taxon>
        <taxon>Opitutia</taxon>
        <taxon>Opitutales</taxon>
        <taxon>Opitutaceae</taxon>
        <taxon>Actomonas</taxon>
    </lineage>
</organism>
<evidence type="ECO:0000259" key="1">
    <source>
        <dbReference type="Pfam" id="PF01208"/>
    </source>
</evidence>
<dbReference type="Gene3D" id="3.20.20.210">
    <property type="match status" value="1"/>
</dbReference>
<dbReference type="SUPFAM" id="SSF51726">
    <property type="entry name" value="UROD/MetE-like"/>
    <property type="match status" value="1"/>
</dbReference>
<dbReference type="InterPro" id="IPR052024">
    <property type="entry name" value="Methanogen_methyltrans"/>
</dbReference>
<accession>A0ABZ1C412</accession>
<dbReference type="Proteomes" id="UP000738431">
    <property type="component" value="Chromosome"/>
</dbReference>
<keyword evidence="3" id="KW-1185">Reference proteome</keyword>